<dbReference type="EMBL" id="SODF01000001">
    <property type="protein sequence ID" value="TDW22604.1"/>
    <property type="molecule type" value="Genomic_DNA"/>
</dbReference>
<sequence length="563" mass="60918">MTGSRRDTELAARTRAVLDAAAGHVFGTEPGRLAAELYDVLVRTTDDADRARVAAALARCWVYGGHADRAAPFADEALAHAERSGDPELIADCLDAVLAAHWGPDELELRQTTAARLDEVSAHVLDPAARLRGHLWSLQVGWETLRLPVIQRQLRALESLAEESPRARFFAASRRWMYDHVRGVEGGADELISVAEDASAEAGLADGWMVTSLMRGYTALHAGDVATVVEVLELMEEFARSEGVTDVAAEAASLWALLGRPERARALLEQLGADVLDTLPRDVNYLLNLQCVLEAALAVGDEDLVRTAARRLAPYEDRPVVNAGAVYFHGVTDDTLARAAALTGDHERAERLRARALATYLRIGATWWYDRLQASGGTSGESVVHFCPSQDGLWLIGSDSGRPMRALRGFEYVHRLLAQPGQTISAVDLVTDGTGTVIQSDSGPQLDRQAATAYRQRLADLAAELAEAEDWADLGRVEVLAAEREALLAELGSAEGLAGRQRATGSTAERARVAATKAIATAITRIEAVDPKLAAHLRDAIRTGTECTYRPRPDDHLTWRLST</sequence>
<protein>
    <submittedName>
        <fullName evidence="1">Uncharacterized protein</fullName>
    </submittedName>
</protein>
<reference evidence="1 2" key="1">
    <citation type="submission" date="2019-03" db="EMBL/GenBank/DDBJ databases">
        <title>Genomic Encyclopedia of Type Strains, Phase III (KMG-III): the genomes of soil and plant-associated and newly described type strains.</title>
        <authorList>
            <person name="Whitman W."/>
        </authorList>
    </citation>
    <scope>NUCLEOTIDE SEQUENCE [LARGE SCALE GENOMIC DNA]</scope>
    <source>
        <strain evidence="1 2">VKM Ac-2570</strain>
    </source>
</reference>
<accession>A0A4V3G8E4</accession>
<evidence type="ECO:0000313" key="2">
    <source>
        <dbReference type="Proteomes" id="UP000295447"/>
    </source>
</evidence>
<proteinExistence type="predicted"/>
<dbReference type="RefSeq" id="WP_134116579.1">
    <property type="nucleotide sequence ID" value="NZ_SODF01000001.1"/>
</dbReference>
<dbReference type="AlphaFoldDB" id="A0A4V3G8E4"/>
<name>A0A4V3G8E4_9ACTN</name>
<dbReference type="OrthoDB" id="134712at2"/>
<evidence type="ECO:0000313" key="1">
    <source>
        <dbReference type="EMBL" id="TDW22604.1"/>
    </source>
</evidence>
<organism evidence="1 2">
    <name type="scientific">Kribbella kalugense</name>
    <dbReference type="NCBI Taxonomy" id="2512221"/>
    <lineage>
        <taxon>Bacteria</taxon>
        <taxon>Bacillati</taxon>
        <taxon>Actinomycetota</taxon>
        <taxon>Actinomycetes</taxon>
        <taxon>Propionibacteriales</taxon>
        <taxon>Kribbellaceae</taxon>
        <taxon>Kribbella</taxon>
    </lineage>
</organism>
<keyword evidence="2" id="KW-1185">Reference proteome</keyword>
<gene>
    <name evidence="1" type="ORF">EV650_1441</name>
</gene>
<dbReference type="Proteomes" id="UP000295447">
    <property type="component" value="Unassembled WGS sequence"/>
</dbReference>
<comment type="caution">
    <text evidence="1">The sequence shown here is derived from an EMBL/GenBank/DDBJ whole genome shotgun (WGS) entry which is preliminary data.</text>
</comment>